<evidence type="ECO:0000256" key="3">
    <source>
        <dbReference type="ARBA" id="ARBA00022729"/>
    </source>
</evidence>
<keyword evidence="6" id="KW-1185">Reference proteome</keyword>
<dbReference type="HOGENOM" id="CLU_028871_7_1_5"/>
<dbReference type="STRING" id="246200.SPO3620"/>
<dbReference type="GO" id="GO:0042597">
    <property type="term" value="C:periplasmic space"/>
    <property type="evidence" value="ECO:0007669"/>
    <property type="project" value="UniProtKB-SubCell"/>
</dbReference>
<dbReference type="Proteomes" id="UP000001023">
    <property type="component" value="Chromosome"/>
</dbReference>
<dbReference type="SUPFAM" id="SSF53850">
    <property type="entry name" value="Periplasmic binding protein-like II"/>
    <property type="match status" value="1"/>
</dbReference>
<evidence type="ECO:0000313" key="5">
    <source>
        <dbReference type="EMBL" id="AAV96844.1"/>
    </source>
</evidence>
<dbReference type="Pfam" id="PF09084">
    <property type="entry name" value="NMT1"/>
    <property type="match status" value="1"/>
</dbReference>
<gene>
    <name evidence="5" type="ordered locus">SPO3620</name>
</gene>
<evidence type="ECO:0000313" key="6">
    <source>
        <dbReference type="Proteomes" id="UP000001023"/>
    </source>
</evidence>
<feature type="domain" description="SsuA/THI5-like" evidence="4">
    <location>
        <begin position="41"/>
        <end position="250"/>
    </location>
</feature>
<comment type="similarity">
    <text evidence="2">Belongs to the bacterial solute-binding protein SsuA/TauA family.</text>
</comment>
<dbReference type="PaxDb" id="246200-SPO3620"/>
<accession>Q5LME3</accession>
<dbReference type="AlphaFoldDB" id="Q5LME3"/>
<dbReference type="PANTHER" id="PTHR30024:SF47">
    <property type="entry name" value="TAURINE-BINDING PERIPLASMIC PROTEIN"/>
    <property type="match status" value="1"/>
</dbReference>
<protein>
    <submittedName>
        <fullName evidence="5">Sulfonate ABC transporter, periplasmic sulfonate-binding protein</fullName>
    </submittedName>
</protein>
<dbReference type="PROSITE" id="PS51318">
    <property type="entry name" value="TAT"/>
    <property type="match status" value="1"/>
</dbReference>
<dbReference type="InterPro" id="IPR015168">
    <property type="entry name" value="SsuA/THI5"/>
</dbReference>
<dbReference type="GO" id="GO:0042918">
    <property type="term" value="P:alkanesulfonate transmembrane transport"/>
    <property type="evidence" value="ECO:0007669"/>
    <property type="project" value="TreeGrafter"/>
</dbReference>
<evidence type="ECO:0000256" key="1">
    <source>
        <dbReference type="ARBA" id="ARBA00004418"/>
    </source>
</evidence>
<evidence type="ECO:0000256" key="2">
    <source>
        <dbReference type="ARBA" id="ARBA00010742"/>
    </source>
</evidence>
<dbReference type="InterPro" id="IPR006311">
    <property type="entry name" value="TAT_signal"/>
</dbReference>
<reference evidence="5 6" key="1">
    <citation type="journal article" date="2004" name="Nature">
        <title>Genome sequence of Silicibacter pomeroyi reveals adaptations to the marine environment.</title>
        <authorList>
            <person name="Moran M.A."/>
            <person name="Buchan A."/>
            <person name="Gonzalez J.M."/>
            <person name="Heidelberg J.F."/>
            <person name="Whitman W.B."/>
            <person name="Kiene R.P."/>
            <person name="Henriksen J.R."/>
            <person name="King G.M."/>
            <person name="Belas R."/>
            <person name="Fuqua C."/>
            <person name="Brinkac L."/>
            <person name="Lewis M."/>
            <person name="Johri S."/>
            <person name="Weaver B."/>
            <person name="Pai G."/>
            <person name="Eisen J.A."/>
            <person name="Rahe E."/>
            <person name="Sheldon W.M."/>
            <person name="Ye W."/>
            <person name="Miller T.R."/>
            <person name="Carlton J."/>
            <person name="Rasko D.A."/>
            <person name="Paulsen I.T."/>
            <person name="Ren Q."/>
            <person name="Daugherty S.C."/>
            <person name="Deboy R.T."/>
            <person name="Dodson R.J."/>
            <person name="Durkin A.S."/>
            <person name="Madupu R."/>
            <person name="Nelson W.C."/>
            <person name="Sullivan S.A."/>
            <person name="Rosovitz M.J."/>
            <person name="Haft D.H."/>
            <person name="Selengut J."/>
            <person name="Ward N."/>
        </authorList>
    </citation>
    <scope>NUCLEOTIDE SEQUENCE [LARGE SCALE GENOMIC DNA]</scope>
    <source>
        <strain evidence="6">ATCC 700808 / DSM 15171 / DSS-3</strain>
    </source>
</reference>
<dbReference type="KEGG" id="sil:SPO3620"/>
<comment type="subcellular location">
    <subcellularLocation>
        <location evidence="1">Periplasm</location>
    </subcellularLocation>
</comment>
<dbReference type="PANTHER" id="PTHR30024">
    <property type="entry name" value="ALIPHATIC SULFONATES-BINDING PROTEIN-RELATED"/>
    <property type="match status" value="1"/>
</dbReference>
<name>Q5LME3_RUEPO</name>
<organism evidence="5 6">
    <name type="scientific">Ruegeria pomeroyi (strain ATCC 700808 / DSM 15171 / DSS-3)</name>
    <name type="common">Silicibacter pomeroyi</name>
    <dbReference type="NCBI Taxonomy" id="246200"/>
    <lineage>
        <taxon>Bacteria</taxon>
        <taxon>Pseudomonadati</taxon>
        <taxon>Pseudomonadota</taxon>
        <taxon>Alphaproteobacteria</taxon>
        <taxon>Rhodobacterales</taxon>
        <taxon>Roseobacteraceae</taxon>
        <taxon>Ruegeria</taxon>
    </lineage>
</organism>
<dbReference type="Gene3D" id="3.40.190.10">
    <property type="entry name" value="Periplasmic binding protein-like II"/>
    <property type="match status" value="2"/>
</dbReference>
<dbReference type="EMBL" id="CP000031">
    <property type="protein sequence ID" value="AAV96844.1"/>
    <property type="molecule type" value="Genomic_DNA"/>
</dbReference>
<sequence length="338" mass="35267">MMNRFSRRGALGLIGGAATLPMLGTPALANTKMTVGALRFTSHAASFVAFERGYFAEEGLDVEFKFFEAAQPMAVAIASGDADYAVTAITGGLISLAEKGAAKVIGGALSEEKGIDGQMILASNAAYDAGLTSAAALDGRSFAVTQPGSSFHYMGAKIAAVEGASVKFTPLQKVGAIIGAMKSGQVDAWTIVPHIGKALSGGGAVKHIGMVADYLPDYQVTTVFTSASNASGERAQTEAFLRAFSRGAADFNAALVDKTAGDEAGVEMVKLVHKYVYADQPFEKAEKSIRNGAMRLNKDSALNMGSVEDQLGWFKSEGMVKDSITTETLVDSSYVPMI</sequence>
<dbReference type="eggNOG" id="COG0715">
    <property type="taxonomic scope" value="Bacteria"/>
</dbReference>
<proteinExistence type="inferred from homology"/>
<reference evidence="5 6" key="2">
    <citation type="journal article" date="2014" name="Stand. Genomic Sci.">
        <title>An updated genome annotation for the model marine bacterium Ruegeria pomeroyi DSS-3.</title>
        <authorList>
            <person name="Rivers A.R."/>
            <person name="Smith C.B."/>
            <person name="Moran M.A."/>
        </authorList>
    </citation>
    <scope>GENOME REANNOTATION</scope>
    <source>
        <strain evidence="6">ATCC 700808 / DSM 15171 / DSS-3</strain>
    </source>
</reference>
<evidence type="ECO:0000259" key="4">
    <source>
        <dbReference type="Pfam" id="PF09084"/>
    </source>
</evidence>
<keyword evidence="3" id="KW-0732">Signal</keyword>